<sequence>MLLKCATVCLVALALLGFCDAQGVSRTSPPFVPGVWPPDLQQQKQTFEKPLTWTYPEDPKPKPKADVPFQLRYPVSAATVAVDCREDIVHVEVKKDFFGVGQLINSADLTLGSCTVVGEDTAAQVLIYQAQLQNCGSTLRMTGDSFIYTFTMNYNPQPVGGSPVIRTNNAAVVVECHYQRKHNVSSLALEPLWVPFSAAKMAQEFLYFTLTLMTDDWKNERPSNQYFLGDEINFEVSVMQYHHVQLRVYVDKCVATLSADASSSPRYAFIEQGCMIDGRLTGSVSRFLDRTAENKLQFQLESFKFLSANSGKLYITCNLRATSVAQAIDSNHRACSYFRGWKEAGGFDGACGSCESGQTNTGIISGSTGGGFDNTGMGNTGTGTTGTGTGNTGTGTGNTGTGTGNTGTGTGNTGGGTPGSTNLGTKVPWFRRTRDVSQQEVLEWEGEVTLGPISIEEKKIA</sequence>
<evidence type="ECO:0000256" key="1">
    <source>
        <dbReference type="ARBA" id="ARBA00004498"/>
    </source>
</evidence>
<dbReference type="Gene3D" id="2.60.40.3210">
    <property type="entry name" value="Zona pellucida, ZP-N domain"/>
    <property type="match status" value="1"/>
</dbReference>
<comment type="domain">
    <text evidence="14">The ZP domain is involved in the polymerization of the ZP proteins to form the zona pellucida.</text>
</comment>
<evidence type="ECO:0000256" key="5">
    <source>
        <dbReference type="ARBA" id="ARBA00022525"/>
    </source>
</evidence>
<dbReference type="GO" id="GO:0007339">
    <property type="term" value="P:binding of sperm to zona pellucida"/>
    <property type="evidence" value="ECO:0007669"/>
    <property type="project" value="UniProtKB-UniRule"/>
</dbReference>
<evidence type="ECO:0000256" key="8">
    <source>
        <dbReference type="ARBA" id="ARBA00022692"/>
    </source>
</evidence>
<keyword evidence="18" id="KW-1185">Reference proteome</keyword>
<dbReference type="GO" id="GO:0032190">
    <property type="term" value="F:acrosin binding"/>
    <property type="evidence" value="ECO:0007669"/>
    <property type="project" value="TreeGrafter"/>
</dbReference>
<dbReference type="InterPro" id="IPR042235">
    <property type="entry name" value="ZP-C_dom"/>
</dbReference>
<dbReference type="PROSITE" id="PS51034">
    <property type="entry name" value="ZP_2"/>
    <property type="match status" value="1"/>
</dbReference>
<dbReference type="FunFam" id="2.60.40.4100:FF:000002">
    <property type="entry name" value="Zona pellucida sperm-binding protein 3"/>
    <property type="match status" value="1"/>
</dbReference>
<dbReference type="SMART" id="SM00241">
    <property type="entry name" value="ZP"/>
    <property type="match status" value="1"/>
</dbReference>
<evidence type="ECO:0000256" key="14">
    <source>
        <dbReference type="RuleBase" id="RU367066"/>
    </source>
</evidence>
<evidence type="ECO:0000256" key="9">
    <source>
        <dbReference type="ARBA" id="ARBA00022729"/>
    </source>
</evidence>
<evidence type="ECO:0000256" key="11">
    <source>
        <dbReference type="ARBA" id="ARBA00023136"/>
    </source>
</evidence>
<dbReference type="InterPro" id="IPR055356">
    <property type="entry name" value="ZP-N"/>
</dbReference>
<dbReference type="OMA" id="PSYAFID"/>
<keyword evidence="12 14" id="KW-1015">Disulfide bond</keyword>
<keyword evidence="7 14" id="KW-0165">Cleavage on pair of basic residues</keyword>
<dbReference type="GO" id="GO:0035804">
    <property type="term" value="F:structural constituent of egg coat"/>
    <property type="evidence" value="ECO:0007669"/>
    <property type="project" value="UniProtKB-UniRule"/>
</dbReference>
<organism evidence="17 18">
    <name type="scientific">Oreochromis aureus</name>
    <name type="common">Israeli tilapia</name>
    <name type="synonym">Chromis aureus</name>
    <dbReference type="NCBI Taxonomy" id="47969"/>
    <lineage>
        <taxon>Eukaryota</taxon>
        <taxon>Metazoa</taxon>
        <taxon>Chordata</taxon>
        <taxon>Craniata</taxon>
        <taxon>Vertebrata</taxon>
        <taxon>Euteleostomi</taxon>
        <taxon>Actinopterygii</taxon>
        <taxon>Neopterygii</taxon>
        <taxon>Teleostei</taxon>
        <taxon>Neoteleostei</taxon>
        <taxon>Acanthomorphata</taxon>
        <taxon>Ovalentaria</taxon>
        <taxon>Cichlomorphae</taxon>
        <taxon>Cichliformes</taxon>
        <taxon>Cichlidae</taxon>
        <taxon>African cichlids</taxon>
        <taxon>Pseudocrenilabrinae</taxon>
        <taxon>Oreochromini</taxon>
        <taxon>Oreochromis</taxon>
    </lineage>
</organism>
<evidence type="ECO:0000256" key="12">
    <source>
        <dbReference type="ARBA" id="ARBA00023157"/>
    </source>
</evidence>
<dbReference type="Pfam" id="PF00100">
    <property type="entry name" value="Zona_pellucida"/>
    <property type="match status" value="1"/>
</dbReference>
<reference evidence="17" key="1">
    <citation type="submission" date="2025-08" db="UniProtKB">
        <authorList>
            <consortium name="Ensembl"/>
        </authorList>
    </citation>
    <scope>IDENTIFICATION</scope>
</reference>
<comment type="function">
    <text evidence="14">Component of the zona pellucida, an extracellular matrix surrounding oocytes which mediates sperm binding, induction of the acrosome reaction and prevents post-fertilization polyspermy. The zona pellucida is composed of 3 to 4 glycoproteins, ZP1, ZP2, ZP3, and ZP4. ZP3 is essential for sperm binding and zona matrix formation.</text>
</comment>
<name>A0A668TD11_OREAU</name>
<dbReference type="GO" id="GO:0035803">
    <property type="term" value="P:egg coat formation"/>
    <property type="evidence" value="ECO:0007669"/>
    <property type="project" value="UniProtKB-UniRule"/>
</dbReference>
<keyword evidence="6 14" id="KW-0272">Extracellular matrix</keyword>
<keyword evidence="11" id="KW-0472">Membrane</keyword>
<feature type="chain" id="PRO_5025705542" description="Zona pellucida sperm-binding protein 3" evidence="14">
    <location>
        <begin position="22"/>
        <end position="461"/>
    </location>
</feature>
<gene>
    <name evidence="17" type="primary">LOC116318284</name>
</gene>
<evidence type="ECO:0000256" key="2">
    <source>
        <dbReference type="ARBA" id="ARBA00006735"/>
    </source>
</evidence>
<dbReference type="Pfam" id="PF23344">
    <property type="entry name" value="ZP-N"/>
    <property type="match status" value="1"/>
</dbReference>
<dbReference type="FunFam" id="2.60.40.3210:FF:000001">
    <property type="entry name" value="Zona pellucida sperm-binding protein 3"/>
    <property type="match status" value="1"/>
</dbReference>
<dbReference type="GO" id="GO:0005886">
    <property type="term" value="C:plasma membrane"/>
    <property type="evidence" value="ECO:0007669"/>
    <property type="project" value="UniProtKB-SubCell"/>
</dbReference>
<evidence type="ECO:0000313" key="18">
    <source>
        <dbReference type="Proteomes" id="UP000472276"/>
    </source>
</evidence>
<keyword evidence="5 14" id="KW-0964">Secreted</keyword>
<dbReference type="Proteomes" id="UP000472276">
    <property type="component" value="Unassembled WGS sequence"/>
</dbReference>
<feature type="signal peptide" evidence="14">
    <location>
        <begin position="1"/>
        <end position="21"/>
    </location>
</feature>
<feature type="compositionally biased region" description="Gly residues" evidence="15">
    <location>
        <begin position="378"/>
        <end position="418"/>
    </location>
</feature>
<dbReference type="Gene3D" id="2.60.40.4100">
    <property type="entry name" value="Zona pellucida, ZP-C domain"/>
    <property type="match status" value="1"/>
</dbReference>
<dbReference type="PANTHER" id="PTHR11576">
    <property type="entry name" value="ZONA PELLUCIDA SPERM-BINDING PROTEIN 3"/>
    <property type="match status" value="1"/>
</dbReference>
<dbReference type="GO" id="GO:0035805">
    <property type="term" value="C:egg coat"/>
    <property type="evidence" value="ECO:0007669"/>
    <property type="project" value="UniProtKB-SubCell"/>
</dbReference>
<evidence type="ECO:0000256" key="7">
    <source>
        <dbReference type="ARBA" id="ARBA00022685"/>
    </source>
</evidence>
<dbReference type="InterPro" id="IPR001507">
    <property type="entry name" value="ZP_dom"/>
</dbReference>
<evidence type="ECO:0000256" key="10">
    <source>
        <dbReference type="ARBA" id="ARBA00022989"/>
    </source>
</evidence>
<keyword evidence="9 14" id="KW-0732">Signal</keyword>
<comment type="PTM">
    <text evidence="14">Proteolytically cleaved before the transmembrane segment to yield the secreted ectodomain incorporated in the zona pellucida.</text>
</comment>
<protein>
    <recommendedName>
        <fullName evidence="3 14">Zona pellucida sperm-binding protein 3</fullName>
    </recommendedName>
</protein>
<evidence type="ECO:0000256" key="15">
    <source>
        <dbReference type="SAM" id="MobiDB-lite"/>
    </source>
</evidence>
<dbReference type="PRINTS" id="PR00023">
    <property type="entry name" value="ZPELLUCIDA"/>
</dbReference>
<accession>A0A668TD11</accession>
<dbReference type="Ensembl" id="ENSOABT00000024929.2">
    <property type="protein sequence ID" value="ENSOABP00000024221.1"/>
    <property type="gene ID" value="ENSOABG00000011585.2"/>
</dbReference>
<comment type="subcellular location">
    <subcellularLocation>
        <location evidence="1">Secreted</location>
        <location evidence="1">Extracellular space</location>
        <location evidence="1">Extracellular matrix</location>
    </subcellularLocation>
    <subcellularLocation>
        <location evidence="14">Zona pellucida</location>
    </subcellularLocation>
    <subcellularLocation>
        <location evidence="14">Cell membrane</location>
        <topology evidence="14">Single-pass type I membrane protein</topology>
    </subcellularLocation>
</comment>
<evidence type="ECO:0000313" key="17">
    <source>
        <dbReference type="Ensembl" id="ENSOABP00000024221.1"/>
    </source>
</evidence>
<evidence type="ECO:0000256" key="6">
    <source>
        <dbReference type="ARBA" id="ARBA00022530"/>
    </source>
</evidence>
<evidence type="ECO:0000256" key="13">
    <source>
        <dbReference type="ARBA" id="ARBA00023180"/>
    </source>
</evidence>
<keyword evidence="4 14" id="KW-1003">Cell membrane</keyword>
<reference evidence="17" key="2">
    <citation type="submission" date="2025-09" db="UniProtKB">
        <authorList>
            <consortium name="Ensembl"/>
        </authorList>
    </citation>
    <scope>IDENTIFICATION</scope>
</reference>
<dbReference type="GO" id="GO:2000344">
    <property type="term" value="P:positive regulation of acrosome reaction"/>
    <property type="evidence" value="ECO:0007669"/>
    <property type="project" value="UniProtKB-UniRule"/>
</dbReference>
<feature type="domain" description="ZP" evidence="16">
    <location>
        <begin position="83"/>
        <end position="342"/>
    </location>
</feature>
<dbReference type="InterPro" id="IPR048290">
    <property type="entry name" value="ZP_chr"/>
</dbReference>
<dbReference type="GeneID" id="116318284"/>
<evidence type="ECO:0000256" key="3">
    <source>
        <dbReference type="ARBA" id="ARBA00017980"/>
    </source>
</evidence>
<evidence type="ECO:0000256" key="4">
    <source>
        <dbReference type="ARBA" id="ARBA00022475"/>
    </source>
</evidence>
<comment type="similarity">
    <text evidence="2 14">Belongs to the ZP domain family. ZPC subfamily.</text>
</comment>
<proteinExistence type="inferred from homology"/>
<dbReference type="AlphaFoldDB" id="A0A668TD11"/>
<dbReference type="InterPro" id="IPR055355">
    <property type="entry name" value="ZP-C"/>
</dbReference>
<feature type="region of interest" description="Disordered" evidence="15">
    <location>
        <begin position="378"/>
        <end position="426"/>
    </location>
</feature>
<dbReference type="KEGG" id="oau:116318284"/>
<keyword evidence="8" id="KW-0812">Transmembrane</keyword>
<dbReference type="PANTHER" id="PTHR11576:SF2">
    <property type="entry name" value="ZONA PELLUCIDA SPERM-BINDING PROTEIN 3"/>
    <property type="match status" value="1"/>
</dbReference>
<evidence type="ECO:0000259" key="16">
    <source>
        <dbReference type="PROSITE" id="PS51034"/>
    </source>
</evidence>
<dbReference type="RefSeq" id="XP_031593103.1">
    <property type="nucleotide sequence ID" value="XM_031737243.2"/>
</dbReference>
<keyword evidence="13" id="KW-0325">Glycoprotein</keyword>
<keyword evidence="10" id="KW-1133">Transmembrane helix</keyword>